<evidence type="ECO:0000256" key="3">
    <source>
        <dbReference type="ARBA" id="ARBA00022692"/>
    </source>
</evidence>
<dbReference type="GO" id="GO:0022857">
    <property type="term" value="F:transmembrane transporter activity"/>
    <property type="evidence" value="ECO:0007669"/>
    <property type="project" value="TreeGrafter"/>
</dbReference>
<evidence type="ECO:0000313" key="10">
    <source>
        <dbReference type="Proteomes" id="UP001319200"/>
    </source>
</evidence>
<accession>A0AAP2GQN9</accession>
<feature type="domain" description="ABC3 transporter permease C-terminal" evidence="7">
    <location>
        <begin position="293"/>
        <end position="410"/>
    </location>
</feature>
<organism evidence="9 10">
    <name type="scientific">Chryseosolibacter histidini</name>
    <dbReference type="NCBI Taxonomy" id="2782349"/>
    <lineage>
        <taxon>Bacteria</taxon>
        <taxon>Pseudomonadati</taxon>
        <taxon>Bacteroidota</taxon>
        <taxon>Cytophagia</taxon>
        <taxon>Cytophagales</taxon>
        <taxon>Chryseotaleaceae</taxon>
        <taxon>Chryseosolibacter</taxon>
    </lineage>
</organism>
<evidence type="ECO:0000256" key="1">
    <source>
        <dbReference type="ARBA" id="ARBA00004651"/>
    </source>
</evidence>
<feature type="transmembrane region" description="Helical" evidence="6">
    <location>
        <begin position="21"/>
        <end position="41"/>
    </location>
</feature>
<evidence type="ECO:0000256" key="5">
    <source>
        <dbReference type="ARBA" id="ARBA00023136"/>
    </source>
</evidence>
<reference evidence="9 10" key="1">
    <citation type="submission" date="2021-05" db="EMBL/GenBank/DDBJ databases">
        <title>A Polyphasic approach of four new species of the genus Ohtaekwangia: Ohtaekwangia histidinii sp. nov., Ohtaekwangia cretensis sp. nov., Ohtaekwangia indiensis sp. nov., Ohtaekwangia reichenbachii sp. nov. from diverse environment.</title>
        <authorList>
            <person name="Octaviana S."/>
        </authorList>
    </citation>
    <scope>NUCLEOTIDE SEQUENCE [LARGE SCALE GENOMIC DNA]</scope>
    <source>
        <strain evidence="9 10">PWU4</strain>
    </source>
</reference>
<feature type="domain" description="ABC3 transporter permease C-terminal" evidence="7">
    <location>
        <begin position="685"/>
        <end position="798"/>
    </location>
</feature>
<feature type="transmembrane region" description="Helical" evidence="6">
    <location>
        <begin position="682"/>
        <end position="707"/>
    </location>
</feature>
<comment type="caution">
    <text evidence="9">The sequence shown here is derived from an EMBL/GenBank/DDBJ whole genome shotgun (WGS) entry which is preliminary data.</text>
</comment>
<dbReference type="AlphaFoldDB" id="A0AAP2GQN9"/>
<keyword evidence="2" id="KW-1003">Cell membrane</keyword>
<evidence type="ECO:0000313" key="9">
    <source>
        <dbReference type="EMBL" id="MBT1698737.1"/>
    </source>
</evidence>
<evidence type="ECO:0000256" key="6">
    <source>
        <dbReference type="SAM" id="Phobius"/>
    </source>
</evidence>
<feature type="domain" description="MacB-like periplasmic core" evidence="8">
    <location>
        <begin position="21"/>
        <end position="236"/>
    </location>
</feature>
<evidence type="ECO:0000259" key="8">
    <source>
        <dbReference type="Pfam" id="PF12704"/>
    </source>
</evidence>
<evidence type="ECO:0000256" key="2">
    <source>
        <dbReference type="ARBA" id="ARBA00022475"/>
    </source>
</evidence>
<dbReference type="InterPro" id="IPR025857">
    <property type="entry name" value="MacB_PCD"/>
</dbReference>
<keyword evidence="5 6" id="KW-0472">Membrane</keyword>
<comment type="subcellular location">
    <subcellularLocation>
        <location evidence="1">Cell membrane</location>
        <topology evidence="1">Multi-pass membrane protein</topology>
    </subcellularLocation>
</comment>
<dbReference type="Pfam" id="PF12704">
    <property type="entry name" value="MacB_PCD"/>
    <property type="match status" value="1"/>
</dbReference>
<feature type="transmembrane region" description="Helical" evidence="6">
    <location>
        <begin position="382"/>
        <end position="408"/>
    </location>
</feature>
<sequence length="805" mass="90191">MLQNNFRITRRSLFRNRSHALINLFGLTLGLTVSMLIFLFVRDELSYDKYLSGYEQIFRIQPTILDDGADQTWATSEGFLVPALSTRYPEIEAGTRILRHDGEISFKTDSEHFAEYGAIIADSTFFKVFPFPFVYGDRNTALNHPGGMVISRDLAIKYFGNTDPVGKLLTNGDATRTITGVFENVPANSHLHFKIVFPMRSWWPDADESRNMYAFYSYVRLRSAEQAAPFSEKLRADWYRIYGYVDDHGNPAPPKDIKRSFSAMPVSDIYLTSHAEKEFGTNSSMQLIYIFIAVAILVLVIAVINYVNLSNALALKRAREVAIRKTIGATRKKLFLGFILEAYAFSFIAFVISVVLVALVLPYFNTFTGKQFSPGLLLDLRFIAPVLAVWAVLGFLSGLYPAMILSSFNPIQTLKSGISAGKSGPLAVYLRRTLLVSQFAIAALMIVSAFTIRDQLNFIERMNIGFNKHNIVVVPVKGDLYNKREAFKNEVNRLPGVESSTFSSAVPGKRVVFLTVRVPDLAGSRGGDDKGMRDMRVMAVDHDFIKTLKLELIAGRDFSVENASDAQSAFILNEAAVREFDLKDPIGRPFEYQFGEPKTGHIIGVVRDFNFASVHSPVEPLMMHILPWHDALSIRLKPGRVQETLAGIEAAWKQVSSSPFDYNFLDSSYDAMYKAEKTTGRLITLFTVLALVIACLGLFGVVSFFIAQRTREVSIRKTLGASHVSLMKELSKEYVVIVIVANLVALYPAWLLIDQWLQKFQYRVELSLLPFIIAFVASSVLAYCSIIYVVLKTAGTNPAVVLRNE</sequence>
<dbReference type="InterPro" id="IPR003838">
    <property type="entry name" value="ABC3_permease_C"/>
</dbReference>
<feature type="transmembrane region" description="Helical" evidence="6">
    <location>
        <begin position="334"/>
        <end position="362"/>
    </location>
</feature>
<dbReference type="EMBL" id="JAHESF010000017">
    <property type="protein sequence ID" value="MBT1698737.1"/>
    <property type="molecule type" value="Genomic_DNA"/>
</dbReference>
<dbReference type="RefSeq" id="WP_254165459.1">
    <property type="nucleotide sequence ID" value="NZ_JAHESF010000017.1"/>
</dbReference>
<keyword evidence="10" id="KW-1185">Reference proteome</keyword>
<dbReference type="GO" id="GO:0005886">
    <property type="term" value="C:plasma membrane"/>
    <property type="evidence" value="ECO:0007669"/>
    <property type="project" value="UniProtKB-SubCell"/>
</dbReference>
<name>A0AAP2GQN9_9BACT</name>
<dbReference type="Pfam" id="PF02687">
    <property type="entry name" value="FtsX"/>
    <property type="match status" value="2"/>
</dbReference>
<dbReference type="InterPro" id="IPR050250">
    <property type="entry name" value="Macrolide_Exporter_MacB"/>
</dbReference>
<protein>
    <submittedName>
        <fullName evidence="9">ABC transporter permease</fullName>
    </submittedName>
</protein>
<dbReference type="PANTHER" id="PTHR30572">
    <property type="entry name" value="MEMBRANE COMPONENT OF TRANSPORTER-RELATED"/>
    <property type="match status" value="1"/>
</dbReference>
<dbReference type="Proteomes" id="UP001319200">
    <property type="component" value="Unassembled WGS sequence"/>
</dbReference>
<feature type="transmembrane region" description="Helical" evidence="6">
    <location>
        <begin position="734"/>
        <end position="753"/>
    </location>
</feature>
<keyword evidence="4 6" id="KW-1133">Transmembrane helix</keyword>
<evidence type="ECO:0000256" key="4">
    <source>
        <dbReference type="ARBA" id="ARBA00022989"/>
    </source>
</evidence>
<feature type="transmembrane region" description="Helical" evidence="6">
    <location>
        <begin position="287"/>
        <end position="309"/>
    </location>
</feature>
<feature type="transmembrane region" description="Helical" evidence="6">
    <location>
        <begin position="429"/>
        <end position="452"/>
    </location>
</feature>
<feature type="transmembrane region" description="Helical" evidence="6">
    <location>
        <begin position="768"/>
        <end position="791"/>
    </location>
</feature>
<gene>
    <name evidence="9" type="ORF">KK083_17730</name>
</gene>
<keyword evidence="3 6" id="KW-0812">Transmembrane</keyword>
<evidence type="ECO:0000259" key="7">
    <source>
        <dbReference type="Pfam" id="PF02687"/>
    </source>
</evidence>
<dbReference type="PANTHER" id="PTHR30572:SF18">
    <property type="entry name" value="ABC-TYPE MACROLIDE FAMILY EXPORT SYSTEM PERMEASE COMPONENT 2"/>
    <property type="match status" value="1"/>
</dbReference>
<proteinExistence type="predicted"/>